<dbReference type="InterPro" id="IPR000835">
    <property type="entry name" value="HTH_MarR-typ"/>
</dbReference>
<reference evidence="4" key="1">
    <citation type="submission" date="2021-03" db="EMBL/GenBank/DDBJ databases">
        <title>Actinotalea soli sp. nov., isolated from soil.</title>
        <authorList>
            <person name="Ping W."/>
            <person name="Zhang J."/>
        </authorList>
    </citation>
    <scope>NUCLEOTIDE SEQUENCE</scope>
    <source>
        <strain evidence="4">BY-33</strain>
    </source>
</reference>
<sequence>MSARAGHLGARRAGGGAARQQSLRQHNLGLTLRRVVDAPTPLSRADIAGATGLTRATVSALVDRLIALGLVAELEPVVAGRAGRPAVPLVPARGTVAALGMEVNVDYLGVRALDLAGEVVSERIEAGDFRASDPTEVLDRLARLAGTVVARLSADGVALVGGCLALPGLVDSVTGPLRLAPNLGWRDVDVVGLLAAHPVLGGLPPRLANEADLAARAEAHARRLTGPASFVYVSGEVGVGGAIVLDGAIFGGRRGWGGEIGHVVLGTDGSFDQGGTLEDYAGQDAILTRAGLPRSTPVTALLAAVEAEEPRARAALHVAGRALGAALANVVNVVDVEHVVLGGTYATLAEHLRAEVTGQLRRRVISAPWAEVELSTALAGQYPAMTGGALAVLEALVDDPAGWAGDEPVEVR</sequence>
<protein>
    <submittedName>
        <fullName evidence="4">ROK family transcriptional regulator</fullName>
    </submittedName>
</protein>
<comment type="caution">
    <text evidence="4">The sequence shown here is derived from an EMBL/GenBank/DDBJ whole genome shotgun (WGS) entry which is preliminary data.</text>
</comment>
<dbReference type="AlphaFoldDB" id="A0A939LQP8"/>
<dbReference type="Proteomes" id="UP000664209">
    <property type="component" value="Unassembled WGS sequence"/>
</dbReference>
<dbReference type="RefSeq" id="WP_208056657.1">
    <property type="nucleotide sequence ID" value="NZ_JAGEMK010000009.1"/>
</dbReference>
<dbReference type="Gene3D" id="3.30.420.40">
    <property type="match status" value="2"/>
</dbReference>
<name>A0A939LQP8_9CELL</name>
<proteinExistence type="inferred from homology"/>
<dbReference type="GO" id="GO:0003700">
    <property type="term" value="F:DNA-binding transcription factor activity"/>
    <property type="evidence" value="ECO:0007669"/>
    <property type="project" value="InterPro"/>
</dbReference>
<organism evidence="4 5">
    <name type="scientific">Actinotalea soli</name>
    <dbReference type="NCBI Taxonomy" id="2819234"/>
    <lineage>
        <taxon>Bacteria</taxon>
        <taxon>Bacillati</taxon>
        <taxon>Actinomycetota</taxon>
        <taxon>Actinomycetes</taxon>
        <taxon>Micrococcales</taxon>
        <taxon>Cellulomonadaceae</taxon>
        <taxon>Actinotalea</taxon>
    </lineage>
</organism>
<dbReference type="EMBL" id="JAGEMK010000009">
    <property type="protein sequence ID" value="MBO1752967.1"/>
    <property type="molecule type" value="Genomic_DNA"/>
</dbReference>
<dbReference type="PANTHER" id="PTHR18964">
    <property type="entry name" value="ROK (REPRESSOR, ORF, KINASE) FAMILY"/>
    <property type="match status" value="1"/>
</dbReference>
<dbReference type="Pfam" id="PF00480">
    <property type="entry name" value="ROK"/>
    <property type="match status" value="1"/>
</dbReference>
<dbReference type="SUPFAM" id="SSF53067">
    <property type="entry name" value="Actin-like ATPase domain"/>
    <property type="match status" value="1"/>
</dbReference>
<dbReference type="InterPro" id="IPR000600">
    <property type="entry name" value="ROK"/>
</dbReference>
<dbReference type="InterPro" id="IPR043129">
    <property type="entry name" value="ATPase_NBD"/>
</dbReference>
<dbReference type="Gene3D" id="1.10.10.10">
    <property type="entry name" value="Winged helix-like DNA-binding domain superfamily/Winged helix DNA-binding domain"/>
    <property type="match status" value="1"/>
</dbReference>
<accession>A0A939LQP8</accession>
<evidence type="ECO:0000313" key="4">
    <source>
        <dbReference type="EMBL" id="MBO1752967.1"/>
    </source>
</evidence>
<dbReference type="InterPro" id="IPR036388">
    <property type="entry name" value="WH-like_DNA-bd_sf"/>
</dbReference>
<evidence type="ECO:0000259" key="3">
    <source>
        <dbReference type="Pfam" id="PF12802"/>
    </source>
</evidence>
<dbReference type="InterPro" id="IPR036390">
    <property type="entry name" value="WH_DNA-bd_sf"/>
</dbReference>
<keyword evidence="5" id="KW-1185">Reference proteome</keyword>
<dbReference type="Pfam" id="PF12802">
    <property type="entry name" value="MarR_2"/>
    <property type="match status" value="1"/>
</dbReference>
<evidence type="ECO:0000256" key="2">
    <source>
        <dbReference type="SAM" id="MobiDB-lite"/>
    </source>
</evidence>
<evidence type="ECO:0000313" key="5">
    <source>
        <dbReference type="Proteomes" id="UP000664209"/>
    </source>
</evidence>
<feature type="region of interest" description="Disordered" evidence="2">
    <location>
        <begin position="1"/>
        <end position="21"/>
    </location>
</feature>
<gene>
    <name evidence="4" type="ORF">J4G33_14230</name>
</gene>
<evidence type="ECO:0000256" key="1">
    <source>
        <dbReference type="ARBA" id="ARBA00006479"/>
    </source>
</evidence>
<dbReference type="SUPFAM" id="SSF46785">
    <property type="entry name" value="Winged helix' DNA-binding domain"/>
    <property type="match status" value="1"/>
</dbReference>
<feature type="domain" description="HTH marR-type" evidence="3">
    <location>
        <begin position="32"/>
        <end position="81"/>
    </location>
</feature>
<dbReference type="PANTHER" id="PTHR18964:SF149">
    <property type="entry name" value="BIFUNCTIONAL UDP-N-ACETYLGLUCOSAMINE 2-EPIMERASE_N-ACETYLMANNOSAMINE KINASE"/>
    <property type="match status" value="1"/>
</dbReference>
<comment type="similarity">
    <text evidence="1">Belongs to the ROK (NagC/XylR) family.</text>
</comment>